<comment type="caution">
    <text evidence="8">The sequence shown here is derived from an EMBL/GenBank/DDBJ whole genome shotgun (WGS) entry which is preliminary data.</text>
</comment>
<dbReference type="AlphaFoldDB" id="A0A370GZC4"/>
<reference evidence="8 9" key="1">
    <citation type="submission" date="2018-07" db="EMBL/GenBank/DDBJ databases">
        <title>Genomic Encyclopedia of Type Strains, Phase IV (KMG-IV): sequencing the most valuable type-strain genomes for metagenomic binning, comparative biology and taxonomic classification.</title>
        <authorList>
            <person name="Goeker M."/>
        </authorList>
    </citation>
    <scope>NUCLEOTIDE SEQUENCE [LARGE SCALE GENOMIC DNA]</scope>
    <source>
        <strain evidence="8 9">DSM 16500</strain>
    </source>
</reference>
<dbReference type="Proteomes" id="UP000254720">
    <property type="component" value="Unassembled WGS sequence"/>
</dbReference>
<dbReference type="SMART" id="SM01150">
    <property type="entry name" value="DUF1338"/>
    <property type="match status" value="1"/>
</dbReference>
<dbReference type="CDD" id="cd16350">
    <property type="entry name" value="VOC_like"/>
    <property type="match status" value="1"/>
</dbReference>
<keyword evidence="9" id="KW-1185">Reference proteome</keyword>
<evidence type="ECO:0000313" key="8">
    <source>
        <dbReference type="EMBL" id="RDI48646.1"/>
    </source>
</evidence>
<evidence type="ECO:0000313" key="9">
    <source>
        <dbReference type="Proteomes" id="UP000254720"/>
    </source>
</evidence>
<proteinExistence type="inferred from homology"/>
<evidence type="ECO:0000256" key="3">
    <source>
        <dbReference type="ARBA" id="ARBA00023002"/>
    </source>
</evidence>
<evidence type="ECO:0000256" key="7">
    <source>
        <dbReference type="ARBA" id="ARBA00035045"/>
    </source>
</evidence>
<dbReference type="Gene3D" id="3.10.180.50">
    <property type="match status" value="1"/>
</dbReference>
<accession>A0A370GZC4</accession>
<dbReference type="InterPro" id="IPR009770">
    <property type="entry name" value="HGLS"/>
</dbReference>
<keyword evidence="3" id="KW-0560">Oxidoreductase</keyword>
<evidence type="ECO:0000256" key="1">
    <source>
        <dbReference type="ARBA" id="ARBA00001954"/>
    </source>
</evidence>
<sequence length="307" mass="34647">MLKQVRRTLIHQLWDKYRSQSVQTQLIEKGLKHKGIQKFTLDHFAIIDLPGPHTGISHLNQLFSAIGYIVQGRDYLPDKQNDFLWMTECDSLHSPATEVLPQVVVADFRLDELPLTIRKIIEKYAAKTRPSPVPEAQKLAGRAYLGDEAAANNLYSLITHYLSGRDWPLPTINEFHTVQAFNELLAWVLVFGRTPNHFTLSVHLLDHFSDLNAFHAFIETEVELPLNQDGGVIKGGPSVGIAQGSTAGMPKTIPLADGSIQLPTDFVEFVWRYPCYPSVKPVLWEDYFTGFVAQHADRVIESLYGDQ</sequence>
<evidence type="ECO:0000256" key="2">
    <source>
        <dbReference type="ARBA" id="ARBA00022964"/>
    </source>
</evidence>
<name>A0A370GZC4_9COXI</name>
<dbReference type="PANTHER" id="PTHR31136:SF5">
    <property type="entry name" value="2-OXOADIPATE DIOXYGENASE_DECARBOXYLASE, CHLOROPLASTIC"/>
    <property type="match status" value="1"/>
</dbReference>
<organism evidence="8 9">
    <name type="scientific">Aquicella lusitana</name>
    <dbReference type="NCBI Taxonomy" id="254246"/>
    <lineage>
        <taxon>Bacteria</taxon>
        <taxon>Pseudomonadati</taxon>
        <taxon>Pseudomonadota</taxon>
        <taxon>Gammaproteobacteria</taxon>
        <taxon>Legionellales</taxon>
        <taxon>Coxiellaceae</taxon>
        <taxon>Aquicella</taxon>
    </lineage>
</organism>
<dbReference type="EC" id="1.13.11.93" evidence="6"/>
<evidence type="ECO:0000256" key="4">
    <source>
        <dbReference type="ARBA" id="ARBA00023004"/>
    </source>
</evidence>
<dbReference type="RefSeq" id="WP_114833452.1">
    <property type="nucleotide sequence ID" value="NZ_LR699114.1"/>
</dbReference>
<evidence type="ECO:0000256" key="6">
    <source>
        <dbReference type="ARBA" id="ARBA00035023"/>
    </source>
</evidence>
<keyword evidence="4" id="KW-0408">Iron</keyword>
<dbReference type="PANTHER" id="PTHR31136">
    <property type="entry name" value="DUF1338 DOMAIN-CONTAINING PROTEIN"/>
    <property type="match status" value="1"/>
</dbReference>
<dbReference type="OrthoDB" id="506370at2"/>
<gene>
    <name evidence="8" type="ORF">C8D86_10274</name>
</gene>
<dbReference type="EMBL" id="QQAX01000002">
    <property type="protein sequence ID" value="RDI48646.1"/>
    <property type="molecule type" value="Genomic_DNA"/>
</dbReference>
<comment type="cofactor">
    <cofactor evidence="1">
        <name>Fe(2+)</name>
        <dbReference type="ChEBI" id="CHEBI:29033"/>
    </cofactor>
</comment>
<protein>
    <recommendedName>
        <fullName evidence="6">2-oxoadipate dioxygenase/decarboxylase</fullName>
        <ecNumber evidence="6">1.13.11.93</ecNumber>
    </recommendedName>
    <alternativeName>
        <fullName evidence="7">2-hydroxyglutarate synthase</fullName>
    </alternativeName>
</protein>
<dbReference type="GO" id="GO:0051213">
    <property type="term" value="F:dioxygenase activity"/>
    <property type="evidence" value="ECO:0007669"/>
    <property type="project" value="UniProtKB-KW"/>
</dbReference>
<dbReference type="Pfam" id="PF07063">
    <property type="entry name" value="HGLS"/>
    <property type="match status" value="1"/>
</dbReference>
<keyword evidence="2" id="KW-0223">Dioxygenase</keyword>
<comment type="similarity">
    <text evidence="5">Belongs to the 2-oxoadipate dioxygenase/decarboxylase family.</text>
</comment>
<evidence type="ECO:0000256" key="5">
    <source>
        <dbReference type="ARBA" id="ARBA00035013"/>
    </source>
</evidence>